<dbReference type="GO" id="GO:0004333">
    <property type="term" value="F:fumarate hydratase activity"/>
    <property type="evidence" value="ECO:0007669"/>
    <property type="project" value="UniProtKB-EC"/>
</dbReference>
<dbReference type="InterPro" id="IPR051208">
    <property type="entry name" value="Class-I_Fumarase/Tartrate_DH"/>
</dbReference>
<dbReference type="GO" id="GO:0006099">
    <property type="term" value="P:tricarboxylic acid cycle"/>
    <property type="evidence" value="ECO:0007669"/>
    <property type="project" value="UniProtKB-KW"/>
</dbReference>
<keyword evidence="4" id="KW-0816">Tricarboxylic acid cycle</keyword>
<evidence type="ECO:0000256" key="4">
    <source>
        <dbReference type="ARBA" id="ARBA00022532"/>
    </source>
</evidence>
<dbReference type="AlphaFoldDB" id="A0A644TW56"/>
<evidence type="ECO:0000256" key="2">
    <source>
        <dbReference type="ARBA" id="ARBA00008876"/>
    </source>
</evidence>
<comment type="similarity">
    <text evidence="2">Belongs to the class-I fumarase family.</text>
</comment>
<accession>A0A644TW56</accession>
<dbReference type="SUPFAM" id="SSF117457">
    <property type="entry name" value="FumA C-terminal domain-like"/>
    <property type="match status" value="1"/>
</dbReference>
<name>A0A644TW56_9ZZZZ</name>
<keyword evidence="3" id="KW-0004">4Fe-4S</keyword>
<proteinExistence type="inferred from homology"/>
<feature type="domain" description="Fe-S hydro-lyase tartrate dehydratase alpha-type catalytic" evidence="9">
    <location>
        <begin position="46"/>
        <end position="113"/>
    </location>
</feature>
<sequence>MSHMDLSRYLDFGQENDYRKLELPPPVKRRGRLGIEARALAELSRIAFSEIAFKYPKGHLEGLAAMLDDQRSSQRERFVIETLLRNAAVAAEGLFPTCQDTGTALIYGWKGELLNCGNSPSLPGEKGAWKRKGAEDEAAAPGDIASLLAEGAGKAYAERRLRASQLGPLNALAEGNTKDNLPALVDIRAVPGDSLRLLFAAKGGGSTSRTSLSMESPAMLRTQALKTQLEARIRGLGVAGCPPYTIAAVLGGASLSQTLYALELASYGLLDGLSKEATGDGTPVRSQEWEEIMAEIAAETGLGTQWGGRQLALDTRFIRLSRHAATLPFALGISCSAHRKARAFVNNQGWYLEKMEEDPARLLPRSVNLLPGAVEIDFDTPKAVWLEKLRSLRAGDPLLLSGSVTLARDAAHARIAASMREKAAAPAYMTEHPVFYAGPTEPAPGRVSGSFGPTTASRMDPYMEELTRAGASLVSIAKGGRGAAAIKAIAASKGAYIACIGGAAALTAREHLLESKVVDHADLGMEAVRLVRLSRLPALLVIDSNGGNFYA</sequence>
<dbReference type="PANTHER" id="PTHR30389:SF0">
    <property type="entry name" value="FUMARATE HYDRATASE CLASS I, AEROBIC"/>
    <property type="match status" value="1"/>
</dbReference>
<dbReference type="PANTHER" id="PTHR30389">
    <property type="entry name" value="FUMARATE HYDRATASE-RELATED"/>
    <property type="match status" value="1"/>
</dbReference>
<protein>
    <submittedName>
        <fullName evidence="11">Fumarate hydratase class I, aerobic</fullName>
        <ecNumber evidence="11">4.2.1.2</ecNumber>
    </submittedName>
</protein>
<feature type="domain" description="Fe-S hydro-lyase tartrate dehydratase alpha-type catalytic" evidence="9">
    <location>
        <begin position="140"/>
        <end position="342"/>
    </location>
</feature>
<keyword evidence="5" id="KW-0479">Metal-binding</keyword>
<dbReference type="Gene3D" id="3.20.130.10">
    <property type="entry name" value="Fe-S hydro-lyase, tartrate dehydratase beta-type, catalytic domain"/>
    <property type="match status" value="1"/>
</dbReference>
<dbReference type="EC" id="4.2.1.2" evidence="11"/>
<keyword evidence="8 11" id="KW-0456">Lyase</keyword>
<evidence type="ECO:0000256" key="8">
    <source>
        <dbReference type="ARBA" id="ARBA00023239"/>
    </source>
</evidence>
<dbReference type="GO" id="GO:0051539">
    <property type="term" value="F:4 iron, 4 sulfur cluster binding"/>
    <property type="evidence" value="ECO:0007669"/>
    <property type="project" value="UniProtKB-KW"/>
</dbReference>
<comment type="pathway">
    <text evidence="1">Carbohydrate metabolism; tricarboxylic acid cycle; (S)-malate from fumarate: step 1/1.</text>
</comment>
<evidence type="ECO:0000313" key="11">
    <source>
        <dbReference type="EMBL" id="MPL70869.1"/>
    </source>
</evidence>
<dbReference type="InterPro" id="IPR004647">
    <property type="entry name" value="Fe-S_hydro-lyase_TtdB-typ_cat"/>
</dbReference>
<evidence type="ECO:0000256" key="5">
    <source>
        <dbReference type="ARBA" id="ARBA00022723"/>
    </source>
</evidence>
<keyword evidence="7" id="KW-0411">Iron-sulfur</keyword>
<evidence type="ECO:0000256" key="6">
    <source>
        <dbReference type="ARBA" id="ARBA00023004"/>
    </source>
</evidence>
<gene>
    <name evidence="11" type="primary">fumA_2</name>
    <name evidence="11" type="ORF">SDC9_16631</name>
</gene>
<dbReference type="Pfam" id="PF05681">
    <property type="entry name" value="Fumerase"/>
    <property type="match status" value="2"/>
</dbReference>
<comment type="caution">
    <text evidence="11">The sequence shown here is derived from an EMBL/GenBank/DDBJ whole genome shotgun (WGS) entry which is preliminary data.</text>
</comment>
<evidence type="ECO:0000259" key="10">
    <source>
        <dbReference type="Pfam" id="PF05683"/>
    </source>
</evidence>
<feature type="domain" description="Fe-S hydro-lyase tartrate dehydratase beta-type catalytic" evidence="10">
    <location>
        <begin position="349"/>
        <end position="550"/>
    </location>
</feature>
<organism evidence="11">
    <name type="scientific">bioreactor metagenome</name>
    <dbReference type="NCBI Taxonomy" id="1076179"/>
    <lineage>
        <taxon>unclassified sequences</taxon>
        <taxon>metagenomes</taxon>
        <taxon>ecological metagenomes</taxon>
    </lineage>
</organism>
<dbReference type="EMBL" id="VSSQ01000055">
    <property type="protein sequence ID" value="MPL70869.1"/>
    <property type="molecule type" value="Genomic_DNA"/>
</dbReference>
<evidence type="ECO:0000256" key="7">
    <source>
        <dbReference type="ARBA" id="ARBA00023014"/>
    </source>
</evidence>
<evidence type="ECO:0000259" key="9">
    <source>
        <dbReference type="Pfam" id="PF05681"/>
    </source>
</evidence>
<keyword evidence="6" id="KW-0408">Iron</keyword>
<reference evidence="11" key="1">
    <citation type="submission" date="2019-08" db="EMBL/GenBank/DDBJ databases">
        <authorList>
            <person name="Kucharzyk K."/>
            <person name="Murdoch R.W."/>
            <person name="Higgins S."/>
            <person name="Loffler F."/>
        </authorList>
    </citation>
    <scope>NUCLEOTIDE SEQUENCE</scope>
</reference>
<dbReference type="GO" id="GO:0046872">
    <property type="term" value="F:metal ion binding"/>
    <property type="evidence" value="ECO:0007669"/>
    <property type="project" value="UniProtKB-KW"/>
</dbReference>
<dbReference type="InterPro" id="IPR036660">
    <property type="entry name" value="Fe-S_hydroAse_TtdB_cat_sf"/>
</dbReference>
<dbReference type="Pfam" id="PF05683">
    <property type="entry name" value="Fumerase_C"/>
    <property type="match status" value="1"/>
</dbReference>
<evidence type="ECO:0000256" key="1">
    <source>
        <dbReference type="ARBA" id="ARBA00004859"/>
    </source>
</evidence>
<dbReference type="InterPro" id="IPR004646">
    <property type="entry name" value="Fe-S_hydro-lyase_TtdA-typ_cat"/>
</dbReference>
<evidence type="ECO:0000256" key="3">
    <source>
        <dbReference type="ARBA" id="ARBA00022485"/>
    </source>
</evidence>